<name>A0A5P9XPB7_ACITH</name>
<accession>A0A5P9XPB7</accession>
<protein>
    <submittedName>
        <fullName evidence="1">Uncharacterized protein</fullName>
    </submittedName>
</protein>
<evidence type="ECO:0000313" key="2">
    <source>
        <dbReference type="Proteomes" id="UP000363590"/>
    </source>
</evidence>
<sequence length="72" mass="8006">MAALSEHIKTLCGADLLLYRSPLKISMLLSPHLSESPISFQSICPFCMAEPVDNTRSHSAFDKQSEKEHPYG</sequence>
<dbReference type="Proteomes" id="UP000363590">
    <property type="component" value="Chromosome"/>
</dbReference>
<evidence type="ECO:0000313" key="1">
    <source>
        <dbReference type="EMBL" id="QFX95847.1"/>
    </source>
</evidence>
<dbReference type="KEGG" id="atx:GCD22_01492"/>
<reference evidence="1 2" key="1">
    <citation type="submission" date="2019-10" db="EMBL/GenBank/DDBJ databases">
        <authorList>
            <person name="Wang R."/>
        </authorList>
    </citation>
    <scope>NUCLEOTIDE SEQUENCE [LARGE SCALE GENOMIC DNA]</scope>
    <source>
        <strain evidence="1 2">ATCC 19377</strain>
    </source>
</reference>
<dbReference type="EMBL" id="CP045571">
    <property type="protein sequence ID" value="QFX95847.1"/>
    <property type="molecule type" value="Genomic_DNA"/>
</dbReference>
<gene>
    <name evidence="1" type="ORF">GCD22_01492</name>
</gene>
<organism evidence="1 2">
    <name type="scientific">Acidithiobacillus thiooxidans ATCC 19377</name>
    <dbReference type="NCBI Taxonomy" id="637390"/>
    <lineage>
        <taxon>Bacteria</taxon>
        <taxon>Pseudomonadati</taxon>
        <taxon>Pseudomonadota</taxon>
        <taxon>Acidithiobacillia</taxon>
        <taxon>Acidithiobacillales</taxon>
        <taxon>Acidithiobacillaceae</taxon>
        <taxon>Acidithiobacillus</taxon>
    </lineage>
</organism>
<proteinExistence type="predicted"/>
<dbReference type="AlphaFoldDB" id="A0A5P9XPB7"/>